<dbReference type="PROSITE" id="PS00086">
    <property type="entry name" value="CYTOCHROME_P450"/>
    <property type="match status" value="1"/>
</dbReference>
<evidence type="ECO:0000256" key="3">
    <source>
        <dbReference type="ARBA" id="ARBA00022723"/>
    </source>
</evidence>
<dbReference type="SUPFAM" id="SSF48264">
    <property type="entry name" value="Cytochrome P450"/>
    <property type="match status" value="1"/>
</dbReference>
<dbReference type="InterPro" id="IPR036396">
    <property type="entry name" value="Cyt_P450_sf"/>
</dbReference>
<protein>
    <recommendedName>
        <fullName evidence="10">Cytochrome P450</fullName>
    </recommendedName>
</protein>
<evidence type="ECO:0000256" key="4">
    <source>
        <dbReference type="ARBA" id="ARBA00023002"/>
    </source>
</evidence>
<accession>A0A0G4HCQ1</accession>
<dbReference type="PhylomeDB" id="A0A0G4HCQ1"/>
<proteinExistence type="inferred from homology"/>
<evidence type="ECO:0008006" key="10">
    <source>
        <dbReference type="Google" id="ProtNLM"/>
    </source>
</evidence>
<comment type="cofactor">
    <cofactor evidence="7">
        <name>heme</name>
        <dbReference type="ChEBI" id="CHEBI:30413"/>
    </cofactor>
</comment>
<reference evidence="9" key="1">
    <citation type="submission" date="2014-11" db="EMBL/GenBank/DDBJ databases">
        <authorList>
            <person name="Otto D Thomas"/>
            <person name="Naeem Raeece"/>
        </authorList>
    </citation>
    <scope>NUCLEOTIDE SEQUENCE</scope>
</reference>
<dbReference type="PANTHER" id="PTHR24291:SF50">
    <property type="entry name" value="BIFUNCTIONAL ALBAFLAVENONE MONOOXYGENASE_TERPENE SYNTHASE"/>
    <property type="match status" value="1"/>
</dbReference>
<keyword evidence="2 7" id="KW-0349">Heme</keyword>
<dbReference type="VEuPathDB" id="CryptoDB:Cvel_941"/>
<dbReference type="GO" id="GO:0020037">
    <property type="term" value="F:heme binding"/>
    <property type="evidence" value="ECO:0007669"/>
    <property type="project" value="InterPro"/>
</dbReference>
<dbReference type="InterPro" id="IPR017972">
    <property type="entry name" value="Cyt_P450_CS"/>
</dbReference>
<evidence type="ECO:0000256" key="2">
    <source>
        <dbReference type="ARBA" id="ARBA00022617"/>
    </source>
</evidence>
<organism evidence="9">
    <name type="scientific">Chromera velia CCMP2878</name>
    <dbReference type="NCBI Taxonomy" id="1169474"/>
    <lineage>
        <taxon>Eukaryota</taxon>
        <taxon>Sar</taxon>
        <taxon>Alveolata</taxon>
        <taxon>Colpodellida</taxon>
        <taxon>Chromeraceae</taxon>
        <taxon>Chromera</taxon>
    </lineage>
</organism>
<name>A0A0G4HCQ1_9ALVE</name>
<dbReference type="Pfam" id="PF00067">
    <property type="entry name" value="p450"/>
    <property type="match status" value="1"/>
</dbReference>
<dbReference type="PRINTS" id="PR00385">
    <property type="entry name" value="P450"/>
</dbReference>
<dbReference type="EMBL" id="CDMZ01002312">
    <property type="protein sequence ID" value="CEM41801.1"/>
    <property type="molecule type" value="Genomic_DNA"/>
</dbReference>
<keyword evidence="3 7" id="KW-0479">Metal-binding</keyword>
<dbReference type="InterPro" id="IPR002401">
    <property type="entry name" value="Cyt_P450_E_grp-I"/>
</dbReference>
<gene>
    <name evidence="9" type="ORF">Cvel_941</name>
</gene>
<keyword evidence="6 8" id="KW-0503">Monooxygenase</keyword>
<dbReference type="GO" id="GO:0016705">
    <property type="term" value="F:oxidoreductase activity, acting on paired donors, with incorporation or reduction of molecular oxygen"/>
    <property type="evidence" value="ECO:0007669"/>
    <property type="project" value="InterPro"/>
</dbReference>
<evidence type="ECO:0000313" key="9">
    <source>
        <dbReference type="EMBL" id="CEM41801.1"/>
    </source>
</evidence>
<comment type="similarity">
    <text evidence="1 8">Belongs to the cytochrome P450 family.</text>
</comment>
<dbReference type="InterPro" id="IPR050196">
    <property type="entry name" value="Cytochrome_P450_Monoox"/>
</dbReference>
<feature type="binding site" description="axial binding residue" evidence="7">
    <location>
        <position position="526"/>
    </location>
    <ligand>
        <name>heme</name>
        <dbReference type="ChEBI" id="CHEBI:30413"/>
    </ligand>
    <ligandPart>
        <name>Fe</name>
        <dbReference type="ChEBI" id="CHEBI:18248"/>
    </ligandPart>
</feature>
<dbReference type="Gene3D" id="1.10.630.10">
    <property type="entry name" value="Cytochrome P450"/>
    <property type="match status" value="1"/>
</dbReference>
<keyword evidence="4 8" id="KW-0560">Oxidoreductase</keyword>
<evidence type="ECO:0000256" key="8">
    <source>
        <dbReference type="RuleBase" id="RU000461"/>
    </source>
</evidence>
<dbReference type="GO" id="GO:0004497">
    <property type="term" value="F:monooxygenase activity"/>
    <property type="evidence" value="ECO:0007669"/>
    <property type="project" value="UniProtKB-KW"/>
</dbReference>
<dbReference type="AlphaFoldDB" id="A0A0G4HCQ1"/>
<sequence length="599" mass="67244">MPSGMSKGGSVLSLSTFAFSSEWLLDALQDAVKAIPTNLAIQAALVFSVSVPTAIACRWVWLWARFKLRLRALGALPLPFFSADELKKRPSLKGHPLVVSMVDQESGGSVRPLLDCLETRDEKGKKRLRKLVSVGSSYLNGKASVMVYDREFFKEVTGDVDRFPKEKALHDIVRIFLGGDGLVTSVGSKWAKNRKALTPLFHFNALKETAKIMEKEGDKFVQMVLDKARGVGGDEKDSASGCCLVSPSDLKFLTLSVIVEASFGGAFDLEWMRRAWDELQELQQPMLTYGLLFGIELSPFLPFPSVLRFYQRRNQIISKVKDFVRERKEARNARKKDNETAKSDLQSEGSEGACNLVDQLLDSGVADDHDVTIEAFTFLFAGHDTTSTTLQWTLFELSCNPKVQEWMLEELVSLATWTTEGGRRVPSLPTGPEVLAGMERTKAVVREALRLWPPAPWLDRECSRDECLDQVKLPSGTHVLLNFWAAHRDPEVWGDDAEEFRPERHMESGSKSQYSLLPFSAGPRNCIGQKFAIQEAVVMVAKMLFHFQVDLSDEYREASLKRGAENPRDNVELVFTVTLEPRDAKFSFRPRVWPDPVSE</sequence>
<dbReference type="GO" id="GO:0005506">
    <property type="term" value="F:iron ion binding"/>
    <property type="evidence" value="ECO:0007669"/>
    <property type="project" value="InterPro"/>
</dbReference>
<evidence type="ECO:0000256" key="5">
    <source>
        <dbReference type="ARBA" id="ARBA00023004"/>
    </source>
</evidence>
<keyword evidence="5 7" id="KW-0408">Iron</keyword>
<evidence type="ECO:0000256" key="6">
    <source>
        <dbReference type="ARBA" id="ARBA00023033"/>
    </source>
</evidence>
<evidence type="ECO:0000256" key="1">
    <source>
        <dbReference type="ARBA" id="ARBA00010617"/>
    </source>
</evidence>
<dbReference type="PANTHER" id="PTHR24291">
    <property type="entry name" value="CYTOCHROME P450 FAMILY 4"/>
    <property type="match status" value="1"/>
</dbReference>
<dbReference type="InterPro" id="IPR001128">
    <property type="entry name" value="Cyt_P450"/>
</dbReference>
<evidence type="ECO:0000256" key="7">
    <source>
        <dbReference type="PIRSR" id="PIRSR602401-1"/>
    </source>
</evidence>
<dbReference type="PRINTS" id="PR00463">
    <property type="entry name" value="EP450I"/>
</dbReference>